<dbReference type="Pfam" id="PF01423">
    <property type="entry name" value="LSM"/>
    <property type="match status" value="1"/>
</dbReference>
<evidence type="ECO:0000313" key="4">
    <source>
        <dbReference type="Proteomes" id="UP000639403"/>
    </source>
</evidence>
<organism evidence="3 4">
    <name type="scientific">Rhodonia placenta</name>
    <dbReference type="NCBI Taxonomy" id="104341"/>
    <lineage>
        <taxon>Eukaryota</taxon>
        <taxon>Fungi</taxon>
        <taxon>Dikarya</taxon>
        <taxon>Basidiomycota</taxon>
        <taxon>Agaricomycotina</taxon>
        <taxon>Agaricomycetes</taxon>
        <taxon>Polyporales</taxon>
        <taxon>Adustoporiaceae</taxon>
        <taxon>Rhodonia</taxon>
    </lineage>
</organism>
<dbReference type="SUPFAM" id="SSF53474">
    <property type="entry name" value="alpha/beta-Hydrolases"/>
    <property type="match status" value="1"/>
</dbReference>
<accession>A0A8H7NZ98</accession>
<reference evidence="3" key="1">
    <citation type="submission" date="2020-11" db="EMBL/GenBank/DDBJ databases">
        <authorList>
            <person name="Koelle M."/>
            <person name="Horta M.A.C."/>
            <person name="Nowrousian M."/>
            <person name="Ohm R.A."/>
            <person name="Benz P."/>
            <person name="Pilgard A."/>
        </authorList>
    </citation>
    <scope>NUCLEOTIDE SEQUENCE</scope>
    <source>
        <strain evidence="3">FPRL280</strain>
    </source>
</reference>
<dbReference type="SUPFAM" id="SSF50182">
    <property type="entry name" value="Sm-like ribonucleoproteins"/>
    <property type="match status" value="1"/>
</dbReference>
<dbReference type="GO" id="GO:0031417">
    <property type="term" value="C:NatC complex"/>
    <property type="evidence" value="ECO:0007669"/>
    <property type="project" value="InterPro"/>
</dbReference>
<dbReference type="Proteomes" id="UP000639403">
    <property type="component" value="Unassembled WGS sequence"/>
</dbReference>
<dbReference type="Pfam" id="PF12697">
    <property type="entry name" value="Abhydrolase_6"/>
    <property type="match status" value="1"/>
</dbReference>
<dbReference type="InterPro" id="IPR000073">
    <property type="entry name" value="AB_hydrolase_1"/>
</dbReference>
<dbReference type="Gene3D" id="2.30.30.100">
    <property type="match status" value="1"/>
</dbReference>
<dbReference type="InterPro" id="IPR010920">
    <property type="entry name" value="LSM_dom_sf"/>
</dbReference>
<gene>
    <name evidence="3" type="ORF">IEO21_06953</name>
</gene>
<feature type="domain" description="Sm" evidence="2">
    <location>
        <begin position="25"/>
        <end position="97"/>
    </location>
</feature>
<sequence length="384" mass="42758">MAESHTSESLEDTALSRPSTPESVRRLKSLLQQLLRVTILDGRIFLGTFVGTDQQLNILLVNSEEYRIGPESVDGDPNGRFVGQLMVPWRLIKAVEASTNTGGTLRRVVDGYDDDSIVDTIFYQVCEDNADILRDTSSSDLKLKFDFTTKPSVAIHYPHASKPGLKLVSKRYNLAHKRSSAGLTLIFAHCTGAHKELWEPVIENLLQREGTTSLAVREAWSIDWQSHGEAAELNEHVLGTDADGLSVQEWATGIQGLINSELLARHRLVCIGHSAGATAILLAVAALPQADTRIKGIVLLEPSLITRDEFHKHLRERTAALAFAQKAVAGRRAEWNTREDAMQYFKKRMPWKIWDPRVLNLFVSRPMASEMCPPRIKNAPGKSH</sequence>
<dbReference type="EMBL" id="JADOXO010000175">
    <property type="protein sequence ID" value="KAF9810416.1"/>
    <property type="molecule type" value="Genomic_DNA"/>
</dbReference>
<dbReference type="AlphaFoldDB" id="A0A8H7NZ98"/>
<dbReference type="CDD" id="cd06168">
    <property type="entry name" value="LSMD1"/>
    <property type="match status" value="1"/>
</dbReference>
<evidence type="ECO:0000256" key="1">
    <source>
        <dbReference type="SAM" id="MobiDB-lite"/>
    </source>
</evidence>
<dbReference type="Gene3D" id="3.40.50.1820">
    <property type="entry name" value="alpha/beta hydrolase"/>
    <property type="match status" value="1"/>
</dbReference>
<evidence type="ECO:0000313" key="3">
    <source>
        <dbReference type="EMBL" id="KAF9810416.1"/>
    </source>
</evidence>
<dbReference type="SMART" id="SM00651">
    <property type="entry name" value="Sm"/>
    <property type="match status" value="1"/>
</dbReference>
<name>A0A8H7NZ98_9APHY</name>
<dbReference type="InterPro" id="IPR001163">
    <property type="entry name" value="Sm_dom_euk/arc"/>
</dbReference>
<evidence type="ECO:0000259" key="2">
    <source>
        <dbReference type="SMART" id="SM00651"/>
    </source>
</evidence>
<reference evidence="3" key="2">
    <citation type="journal article" name="Front. Microbiol.">
        <title>Degradative Capacity of Two Strains of Rhodonia placenta: From Phenotype to Genotype.</title>
        <authorList>
            <person name="Kolle M."/>
            <person name="Horta M.A.C."/>
            <person name="Nowrousian M."/>
            <person name="Ohm R.A."/>
            <person name="Benz J.P."/>
            <person name="Pilgard A."/>
        </authorList>
    </citation>
    <scope>NUCLEOTIDE SEQUENCE</scope>
    <source>
        <strain evidence="3">FPRL280</strain>
    </source>
</reference>
<dbReference type="InterPro" id="IPR034110">
    <property type="entry name" value="LSMD1_Sm"/>
</dbReference>
<dbReference type="InterPro" id="IPR029058">
    <property type="entry name" value="AB_hydrolase_fold"/>
</dbReference>
<proteinExistence type="predicted"/>
<feature type="region of interest" description="Disordered" evidence="1">
    <location>
        <begin position="1"/>
        <end position="20"/>
    </location>
</feature>
<comment type="caution">
    <text evidence="3">The sequence shown here is derived from an EMBL/GenBank/DDBJ whole genome shotgun (WGS) entry which is preliminary data.</text>
</comment>
<protein>
    <recommendedName>
        <fullName evidence="2">Sm domain-containing protein</fullName>
    </recommendedName>
</protein>